<sequence>MESWLLKEEENKVSLLSFWNYLKQGSALVINWVVWILIDLLLFLGIALVPRLLARSHLKKSERRPADSGQDHPYGRNGGLCE</sequence>
<dbReference type="KEGG" id="pyg:AWM70_15175"/>
<dbReference type="Proteomes" id="UP000092573">
    <property type="component" value="Chromosome"/>
</dbReference>
<organism evidence="3 4">
    <name type="scientific">Paenibacillus yonginensis</name>
    <dbReference type="NCBI Taxonomy" id="1462996"/>
    <lineage>
        <taxon>Bacteria</taxon>
        <taxon>Bacillati</taxon>
        <taxon>Bacillota</taxon>
        <taxon>Bacilli</taxon>
        <taxon>Bacillales</taxon>
        <taxon>Paenibacillaceae</taxon>
        <taxon>Paenibacillus</taxon>
    </lineage>
</organism>
<feature type="compositionally biased region" description="Basic and acidic residues" evidence="1">
    <location>
        <begin position="63"/>
        <end position="74"/>
    </location>
</feature>
<evidence type="ECO:0000256" key="2">
    <source>
        <dbReference type="SAM" id="Phobius"/>
    </source>
</evidence>
<keyword evidence="2" id="KW-0812">Transmembrane</keyword>
<feature type="transmembrane region" description="Helical" evidence="2">
    <location>
        <begin position="32"/>
        <end position="54"/>
    </location>
</feature>
<evidence type="ECO:0000313" key="4">
    <source>
        <dbReference type="Proteomes" id="UP000092573"/>
    </source>
</evidence>
<keyword evidence="4" id="KW-1185">Reference proteome</keyword>
<protein>
    <submittedName>
        <fullName evidence="3">Uncharacterized protein</fullName>
    </submittedName>
</protein>
<gene>
    <name evidence="3" type="ORF">AWM70_15175</name>
</gene>
<keyword evidence="2" id="KW-1133">Transmembrane helix</keyword>
<reference evidence="3 4" key="1">
    <citation type="submission" date="2016-01" db="EMBL/GenBank/DDBJ databases">
        <title>Complete Genome Sequence of Paenibacillus yonginensis DCY84, a novel Plant Growth-Promoting Bacteria with Elicitation of Induced Systemic Resistance.</title>
        <authorList>
            <person name="Kim Y.J."/>
            <person name="Yang D.C."/>
            <person name="Sukweenadhi J."/>
        </authorList>
    </citation>
    <scope>NUCLEOTIDE SEQUENCE [LARGE SCALE GENOMIC DNA]</scope>
    <source>
        <strain evidence="3 4">DCY84</strain>
    </source>
</reference>
<evidence type="ECO:0000313" key="3">
    <source>
        <dbReference type="EMBL" id="ANS75777.1"/>
    </source>
</evidence>
<feature type="region of interest" description="Disordered" evidence="1">
    <location>
        <begin position="58"/>
        <end position="82"/>
    </location>
</feature>
<keyword evidence="2" id="KW-0472">Membrane</keyword>
<dbReference type="EMBL" id="CP014167">
    <property type="protein sequence ID" value="ANS75777.1"/>
    <property type="molecule type" value="Genomic_DNA"/>
</dbReference>
<proteinExistence type="predicted"/>
<dbReference type="STRING" id="1462996.AWM70_15175"/>
<accession>A0A1B1N2X2</accession>
<dbReference type="AlphaFoldDB" id="A0A1B1N2X2"/>
<name>A0A1B1N2X2_9BACL</name>
<evidence type="ECO:0000256" key="1">
    <source>
        <dbReference type="SAM" id="MobiDB-lite"/>
    </source>
</evidence>